<evidence type="ECO:0000256" key="1">
    <source>
        <dbReference type="SAM" id="MobiDB-lite"/>
    </source>
</evidence>
<feature type="compositionally biased region" description="Gly residues" evidence="1">
    <location>
        <begin position="644"/>
        <end position="654"/>
    </location>
</feature>
<name>A0ABR3GKB3_9PEZI</name>
<proteinExistence type="predicted"/>
<protein>
    <submittedName>
        <fullName evidence="2">Uncharacterized protein</fullName>
    </submittedName>
</protein>
<keyword evidence="3" id="KW-1185">Reference proteome</keyword>
<feature type="region of interest" description="Disordered" evidence="1">
    <location>
        <begin position="1"/>
        <end position="20"/>
    </location>
</feature>
<sequence length="670" mass="70801">MAPPTPRLLAPSPSPSSSFSQLTYDLPHTHIYTSKFYPRSLASRPTTLSEILVYGHESGITVLWRVCGGSKKTRKDALPKSRAPRNDAEDDAMVLDGDDVTNKQEPEVDASEEKFACSYNIHLGTPVHHISFPPASILPSDFDALVPEDEDEAGDLLKSLPNNLLQKNMLIAAACGDHAIRLITLPRAPPMSSFPSATKQEHITVLGGGVTGHHNTVSAISISIVPTPSSTFSPAFSPAASPTTSPSFNETYSPPRFDSSSGWDILLASSSADTTGIIYLWRISLLPPARNSTLPVTFKPTTRPTPIFLHSPATSLAFNTAPTSISRRHHLLVSDYKGAVRILDTYTNTWLCNFYTSFSRATDRRKRVLDCAWCTGGRGVIVLCDDGEWGIWDLEGVLSRAEAATVTGFLVGGVVGETWFNNRKSAHTSSGYGDDGASDISGRSPNSRAMSIASAATGTTARRRHLNSVRVDLTGGVGFLSVTPIPGSNFISTPSSLNKGKSSTMGGLQIADEIITLVFGATVLVLPSLRRFWKVEEAKMKKRAVRAGAGLGSGLWGGEDGRVDREFLVLEGWSTCGAVVTGVDVVPPGMEEGKEGGLARVLLGTACRVVVVDVKEPDGVGMGVSAGFGVAATPTAVPTAAAGGKRGGLAGRSGAGESAKGKRKVGFLQG</sequence>
<reference evidence="2 3" key="1">
    <citation type="submission" date="2024-02" db="EMBL/GenBank/DDBJ databases">
        <title>Discinaceae phylogenomics.</title>
        <authorList>
            <person name="Dirks A.C."/>
            <person name="James T.Y."/>
        </authorList>
    </citation>
    <scope>NUCLEOTIDE SEQUENCE [LARGE SCALE GENOMIC DNA]</scope>
    <source>
        <strain evidence="2 3">ACD0624</strain>
    </source>
</reference>
<feature type="compositionally biased region" description="Low complexity" evidence="1">
    <location>
        <begin position="7"/>
        <end position="20"/>
    </location>
</feature>
<accession>A0ABR3GKB3</accession>
<dbReference type="EMBL" id="JBBBZM010000053">
    <property type="protein sequence ID" value="KAL0636308.1"/>
    <property type="molecule type" value="Genomic_DNA"/>
</dbReference>
<gene>
    <name evidence="2" type="ORF">Q9L58_004765</name>
</gene>
<dbReference type="InterPro" id="IPR015943">
    <property type="entry name" value="WD40/YVTN_repeat-like_dom_sf"/>
</dbReference>
<dbReference type="Proteomes" id="UP001447188">
    <property type="component" value="Unassembled WGS sequence"/>
</dbReference>
<comment type="caution">
    <text evidence="2">The sequence shown here is derived from an EMBL/GenBank/DDBJ whole genome shotgun (WGS) entry which is preliminary data.</text>
</comment>
<feature type="compositionally biased region" description="Basic residues" evidence="1">
    <location>
        <begin position="661"/>
        <end position="670"/>
    </location>
</feature>
<feature type="region of interest" description="Disordered" evidence="1">
    <location>
        <begin position="427"/>
        <end position="446"/>
    </location>
</feature>
<dbReference type="Gene3D" id="2.130.10.10">
    <property type="entry name" value="YVTN repeat-like/Quinoprotein amine dehydrogenase"/>
    <property type="match status" value="1"/>
</dbReference>
<evidence type="ECO:0000313" key="2">
    <source>
        <dbReference type="EMBL" id="KAL0636308.1"/>
    </source>
</evidence>
<evidence type="ECO:0000313" key="3">
    <source>
        <dbReference type="Proteomes" id="UP001447188"/>
    </source>
</evidence>
<organism evidence="2 3">
    <name type="scientific">Discina gigas</name>
    <dbReference type="NCBI Taxonomy" id="1032678"/>
    <lineage>
        <taxon>Eukaryota</taxon>
        <taxon>Fungi</taxon>
        <taxon>Dikarya</taxon>
        <taxon>Ascomycota</taxon>
        <taxon>Pezizomycotina</taxon>
        <taxon>Pezizomycetes</taxon>
        <taxon>Pezizales</taxon>
        <taxon>Discinaceae</taxon>
        <taxon>Discina</taxon>
    </lineage>
</organism>
<dbReference type="SUPFAM" id="SSF50978">
    <property type="entry name" value="WD40 repeat-like"/>
    <property type="match status" value="1"/>
</dbReference>
<feature type="region of interest" description="Disordered" evidence="1">
    <location>
        <begin position="640"/>
        <end position="670"/>
    </location>
</feature>
<dbReference type="InterPro" id="IPR036322">
    <property type="entry name" value="WD40_repeat_dom_sf"/>
</dbReference>